<proteinExistence type="inferred from homology"/>
<sequence>MMRWLSTLGKSFQVRRQMPDLVRPTRPTPREVKLLSDIDDQSGLRSQVPCLYFYKGRENHDGRRNNKEEDPVKVIKAALAETLVPYYPYAGRLREGPGKKLAVDCTGEGVMFIEADADFTLEDFGEEVQPPFPYWEELLHEGPGSTEFLHSPLILIQVTRLRCGGFIFGFRFNHAMSDGTGMGQFTAAMAEIAGGASAPSITPVWRRELLSARDPPRVTCIHREYDDTSTTKLQTNPFGSATDLVDRSVFLSLAKISALRTSLPPHLRLKCSNFDVLTAWLWRCRTTALQLDPEEEVRLMIAVNSRPRFNPPLPRGYYGCAIGLPVALTTAQELIQNPLEYAVDLVMKAKSQVTEEYMKSAADLMVLKGRPKFTVASTFWVSDLRRFQFHELDFGWGKPIYGGPARLRPAMKILSYYTNKTNKAGEEGISVFLCLPKFAMEKLTGEIDRIGR</sequence>
<organism evidence="3 4">
    <name type="scientific">Oldenlandia corymbosa var. corymbosa</name>
    <dbReference type="NCBI Taxonomy" id="529605"/>
    <lineage>
        <taxon>Eukaryota</taxon>
        <taxon>Viridiplantae</taxon>
        <taxon>Streptophyta</taxon>
        <taxon>Embryophyta</taxon>
        <taxon>Tracheophyta</taxon>
        <taxon>Spermatophyta</taxon>
        <taxon>Magnoliopsida</taxon>
        <taxon>eudicotyledons</taxon>
        <taxon>Gunneridae</taxon>
        <taxon>Pentapetalae</taxon>
        <taxon>asterids</taxon>
        <taxon>lamiids</taxon>
        <taxon>Gentianales</taxon>
        <taxon>Rubiaceae</taxon>
        <taxon>Rubioideae</taxon>
        <taxon>Spermacoceae</taxon>
        <taxon>Hedyotis-Oldenlandia complex</taxon>
        <taxon>Oldenlandia</taxon>
    </lineage>
</organism>
<dbReference type="PANTHER" id="PTHR31147">
    <property type="entry name" value="ACYL TRANSFERASE 4"/>
    <property type="match status" value="1"/>
</dbReference>
<evidence type="ECO:0000313" key="3">
    <source>
        <dbReference type="EMBL" id="CAI9089174.1"/>
    </source>
</evidence>
<keyword evidence="4" id="KW-1185">Reference proteome</keyword>
<evidence type="ECO:0000256" key="2">
    <source>
        <dbReference type="ARBA" id="ARBA00022679"/>
    </source>
</evidence>
<evidence type="ECO:0000313" key="4">
    <source>
        <dbReference type="Proteomes" id="UP001161247"/>
    </source>
</evidence>
<dbReference type="InterPro" id="IPR023213">
    <property type="entry name" value="CAT-like_dom_sf"/>
</dbReference>
<dbReference type="EMBL" id="OX459118">
    <property type="protein sequence ID" value="CAI9089174.1"/>
    <property type="molecule type" value="Genomic_DNA"/>
</dbReference>
<comment type="similarity">
    <text evidence="1">Belongs to the plant acyltransferase family.</text>
</comment>
<dbReference type="Pfam" id="PF02458">
    <property type="entry name" value="Transferase"/>
    <property type="match status" value="1"/>
</dbReference>
<dbReference type="AlphaFoldDB" id="A0AAV1C0K3"/>
<keyword evidence="2" id="KW-0808">Transferase</keyword>
<evidence type="ECO:0000256" key="1">
    <source>
        <dbReference type="ARBA" id="ARBA00009861"/>
    </source>
</evidence>
<name>A0AAV1C0K3_OLDCO</name>
<gene>
    <name evidence="3" type="ORF">OLC1_LOCUS1577</name>
</gene>
<dbReference type="PANTHER" id="PTHR31147:SF66">
    <property type="entry name" value="OS05G0315700 PROTEIN"/>
    <property type="match status" value="1"/>
</dbReference>
<accession>A0AAV1C0K3</accession>
<dbReference type="Gene3D" id="3.30.559.10">
    <property type="entry name" value="Chloramphenicol acetyltransferase-like domain"/>
    <property type="match status" value="2"/>
</dbReference>
<dbReference type="InterPro" id="IPR050898">
    <property type="entry name" value="Plant_acyltransferase"/>
</dbReference>
<dbReference type="GO" id="GO:0016740">
    <property type="term" value="F:transferase activity"/>
    <property type="evidence" value="ECO:0007669"/>
    <property type="project" value="UniProtKB-KW"/>
</dbReference>
<dbReference type="Proteomes" id="UP001161247">
    <property type="component" value="Chromosome 1"/>
</dbReference>
<reference evidence="3" key="1">
    <citation type="submission" date="2023-03" db="EMBL/GenBank/DDBJ databases">
        <authorList>
            <person name="Julca I."/>
        </authorList>
    </citation>
    <scope>NUCLEOTIDE SEQUENCE</scope>
</reference>
<protein>
    <submittedName>
        <fullName evidence="3">OLC1v1023685C1</fullName>
    </submittedName>
</protein>